<protein>
    <recommendedName>
        <fullName evidence="5">Rho termination factor N-terminal domain-containing protein</fullName>
    </recommendedName>
</protein>
<name>A0A059Y0B3_MYCBV</name>
<dbReference type="PATRIC" id="fig|1316930.3.peg.739"/>
<evidence type="ECO:0000313" key="4">
    <source>
        <dbReference type="Proteomes" id="UP000027182"/>
    </source>
</evidence>
<dbReference type="AlphaFoldDB" id="A0A059Y0B3"/>
<dbReference type="EMBL" id="CP005933">
    <property type="protein sequence ID" value="AIA34294.1"/>
    <property type="molecule type" value="Genomic_DNA"/>
</dbReference>
<dbReference type="KEGG" id="mbq:K668_03620"/>
<keyword evidence="2" id="KW-0472">Membrane</keyword>
<accession>A0A059Y0B3</accession>
<dbReference type="RefSeq" id="WP_013456057.1">
    <property type="nucleotide sequence ID" value="NZ_CP005933.1"/>
</dbReference>
<dbReference type="GeneID" id="31508111"/>
<feature type="transmembrane region" description="Helical" evidence="2">
    <location>
        <begin position="77"/>
        <end position="101"/>
    </location>
</feature>
<proteinExistence type="predicted"/>
<dbReference type="HOGENOM" id="CLU_794144_0_0_14"/>
<feature type="region of interest" description="Disordered" evidence="1">
    <location>
        <begin position="310"/>
        <end position="352"/>
    </location>
</feature>
<dbReference type="SMR" id="A0A059Y0B3"/>
<feature type="transmembrane region" description="Helical" evidence="2">
    <location>
        <begin position="26"/>
        <end position="47"/>
    </location>
</feature>
<gene>
    <name evidence="3" type="ORF">K668_03620</name>
</gene>
<feature type="compositionally biased region" description="Basic and acidic residues" evidence="1">
    <location>
        <begin position="334"/>
        <end position="352"/>
    </location>
</feature>
<evidence type="ECO:0000256" key="1">
    <source>
        <dbReference type="SAM" id="MobiDB-lite"/>
    </source>
</evidence>
<sequence>MFDNHFRFEASFDGLWKHEKKTFRPIFIATFVSFILLILYFIVMASFDLAYIKVAGQAFEENPPKGFSPDYMKSMHLFWIIFKYVASAGIIVSTILMFISVLQGYKKKNFAKIYTWPLTIYFIILFVNIWNSVSAIIQGRDINASGIKDFSTYILVRMILTILFTIILAVAYFVFVRKYMFIKAAYITVQKYEEAQKQLEDNPELRELVQNIQAAFGGDLSSKTNESGSYSAEGENESEEFNEKTDDNNNEANPAKIAREKNYERLMNLPNEKLYDAAQKLYISGYQSMEKAALANLILDILEQQEAKKRAEKENVKNNENVNKTGSDAEIVEAEAREISENDDSQKKNELN</sequence>
<feature type="region of interest" description="Disordered" evidence="1">
    <location>
        <begin position="219"/>
        <end position="259"/>
    </location>
</feature>
<evidence type="ECO:0008006" key="5">
    <source>
        <dbReference type="Google" id="ProtNLM"/>
    </source>
</evidence>
<keyword evidence="2" id="KW-0812">Transmembrane</keyword>
<reference evidence="3 4" key="1">
    <citation type="submission" date="2013-04" db="EMBL/GenBank/DDBJ databases">
        <authorList>
            <person name="Lin L."/>
            <person name="Zeng Z."/>
            <person name="Xie J."/>
            <person name="Luo L."/>
            <person name="Yang Z."/>
            <person name="Liang W."/>
            <person name="Lin H."/>
            <person name="Dong C."/>
            <person name="Sun Y."/>
        </authorList>
    </citation>
    <scope>NUCLEOTIDE SEQUENCE [LARGE SCALE GENOMIC DNA]</scope>
    <source>
        <strain evidence="3 4">CQ-W70</strain>
    </source>
</reference>
<organism evidence="3 4">
    <name type="scientific">Mycoplasmopsis bovis CQ-W70</name>
    <dbReference type="NCBI Taxonomy" id="1316930"/>
    <lineage>
        <taxon>Bacteria</taxon>
        <taxon>Bacillati</taxon>
        <taxon>Mycoplasmatota</taxon>
        <taxon>Mycoplasmoidales</taxon>
        <taxon>Metamycoplasmataceae</taxon>
        <taxon>Mycoplasmopsis</taxon>
    </lineage>
</organism>
<keyword evidence="2" id="KW-1133">Transmembrane helix</keyword>
<evidence type="ECO:0000313" key="3">
    <source>
        <dbReference type="EMBL" id="AIA34294.1"/>
    </source>
</evidence>
<dbReference type="Proteomes" id="UP000027182">
    <property type="component" value="Chromosome"/>
</dbReference>
<evidence type="ECO:0000256" key="2">
    <source>
        <dbReference type="SAM" id="Phobius"/>
    </source>
</evidence>
<feature type="transmembrane region" description="Helical" evidence="2">
    <location>
        <begin position="150"/>
        <end position="175"/>
    </location>
</feature>